<protein>
    <submittedName>
        <fullName evidence="3">ParB/RepB/Spo0J family partition protein</fullName>
    </submittedName>
</protein>
<dbReference type="GO" id="GO:0007059">
    <property type="term" value="P:chromosome segregation"/>
    <property type="evidence" value="ECO:0007669"/>
    <property type="project" value="TreeGrafter"/>
</dbReference>
<dbReference type="Pfam" id="PF02195">
    <property type="entry name" value="ParB_N"/>
    <property type="match status" value="1"/>
</dbReference>
<dbReference type="PANTHER" id="PTHR33375:SF7">
    <property type="entry name" value="CHROMOSOME 2-PARTITIONING PROTEIN PARB-RELATED"/>
    <property type="match status" value="1"/>
</dbReference>
<feature type="compositionally biased region" description="Basic and acidic residues" evidence="1">
    <location>
        <begin position="709"/>
        <end position="722"/>
    </location>
</feature>
<keyword evidence="4" id="KW-1185">Reference proteome</keyword>
<evidence type="ECO:0000313" key="4">
    <source>
        <dbReference type="Proteomes" id="UP000284395"/>
    </source>
</evidence>
<feature type="compositionally biased region" description="Low complexity" evidence="1">
    <location>
        <begin position="678"/>
        <end position="694"/>
    </location>
</feature>
<accession>A0A420ENX7</accession>
<dbReference type="OrthoDB" id="9813122at2"/>
<feature type="region of interest" description="Disordered" evidence="1">
    <location>
        <begin position="397"/>
        <end position="449"/>
    </location>
</feature>
<dbReference type="RefSeq" id="WP_120323543.1">
    <property type="nucleotide sequence ID" value="NZ_RAPF01000002.1"/>
</dbReference>
<gene>
    <name evidence="3" type="ORF">D6851_03655</name>
</gene>
<evidence type="ECO:0000313" key="3">
    <source>
        <dbReference type="EMBL" id="RKF22344.1"/>
    </source>
</evidence>
<dbReference type="InterPro" id="IPR003115">
    <property type="entry name" value="ParB_N"/>
</dbReference>
<organism evidence="3 4">
    <name type="scientific">Altericroceibacterium spongiae</name>
    <dbReference type="NCBI Taxonomy" id="2320269"/>
    <lineage>
        <taxon>Bacteria</taxon>
        <taxon>Pseudomonadati</taxon>
        <taxon>Pseudomonadota</taxon>
        <taxon>Alphaproteobacteria</taxon>
        <taxon>Sphingomonadales</taxon>
        <taxon>Erythrobacteraceae</taxon>
        <taxon>Altericroceibacterium</taxon>
    </lineage>
</organism>
<dbReference type="SMART" id="SM00470">
    <property type="entry name" value="ParB"/>
    <property type="match status" value="1"/>
</dbReference>
<dbReference type="SUPFAM" id="SSF110849">
    <property type="entry name" value="ParB/Sulfiredoxin"/>
    <property type="match status" value="1"/>
</dbReference>
<comment type="caution">
    <text evidence="3">The sequence shown here is derived from an EMBL/GenBank/DDBJ whole genome shotgun (WGS) entry which is preliminary data.</text>
</comment>
<name>A0A420ENX7_9SPHN</name>
<dbReference type="PANTHER" id="PTHR33375">
    <property type="entry name" value="CHROMOSOME-PARTITIONING PROTEIN PARB-RELATED"/>
    <property type="match status" value="1"/>
</dbReference>
<dbReference type="Gene3D" id="3.90.1530.30">
    <property type="match status" value="1"/>
</dbReference>
<dbReference type="EMBL" id="RAPF01000002">
    <property type="protein sequence ID" value="RKF22344.1"/>
    <property type="molecule type" value="Genomic_DNA"/>
</dbReference>
<feature type="region of interest" description="Disordered" evidence="1">
    <location>
        <begin position="666"/>
        <end position="722"/>
    </location>
</feature>
<sequence length="722" mass="79119">MAKVLPKITLNQSRDIPFDKLILSQSNVRRVKNGVTIEDLASDIERRGLLTGLNVRPQVDEGGNETGMFEIPAGGRRYLAIASLVRRKRAAKTVPVPCVVKAATDTVLAEEDSLAENTFREPLHPLDEFRAMQRLSEKGEGDEAIAAHFRVTPAVVKQRLKLASVSEKLHEIYAAGDMTLDQLMAFTVSDDHTRQEELWDQLAHSNNKSPWFIKSKLLEDKVEVSDKRVRFIGIEAYLAAGGAGPIRDLFEPDDGGWLSDPALVDRLVDEKLRSEADKVLAEGWKWVEALVDLPYGYDEDCRTIPGTQEPPTAKQDKQIAALRAEADAIETEWDGRDDIPAEIEARVDAIDAELGVLSQGRWVYDPADMENAGAFIGLEDDGTLYIDRGYVRAEDELPDEADKDGMQDGDDPTDPPVEPGSADTGAASGNTEGLDEPNGAALAGEEDDEEVIKPLPDRLVAELTAARTLALQDAFAQNPSVAFAAVLHRMVLAAFYTTATESCLELSLNRVYMPFQSSELRSSPSAAVIQERHARWKERLPKSDKDLWDVLQQLDGGDQASLFAHCAAYTVNAQWEPVPKHGGGRISAHGVARRIDHANVLARAVGLDMIGVGWRPTFENYLNRVTKPRILEAVAEAKGPQTAGLIDHLKKGDMAREAERLLADSDWLPEPLRTPQIEEPLPLAGEAEALPAFLDGDEAEPSAAEPEADNDRDGEPDRDIAA</sequence>
<proteinExistence type="predicted"/>
<dbReference type="Gene3D" id="1.10.10.2830">
    <property type="match status" value="1"/>
</dbReference>
<dbReference type="InterPro" id="IPR050336">
    <property type="entry name" value="Chromosome_partition/occlusion"/>
</dbReference>
<dbReference type="CDD" id="cd16406">
    <property type="entry name" value="ParB_N_like"/>
    <property type="match status" value="1"/>
</dbReference>
<dbReference type="FunFam" id="3.90.1530.30:FF:000002">
    <property type="entry name" value="Chromosome partitioning protein ParB"/>
    <property type="match status" value="1"/>
</dbReference>
<feature type="compositionally biased region" description="Acidic residues" evidence="1">
    <location>
        <begin position="695"/>
        <end position="708"/>
    </location>
</feature>
<evidence type="ECO:0000259" key="2">
    <source>
        <dbReference type="SMART" id="SM00470"/>
    </source>
</evidence>
<dbReference type="InterPro" id="IPR036086">
    <property type="entry name" value="ParB/Sulfiredoxin_sf"/>
</dbReference>
<evidence type="ECO:0000256" key="1">
    <source>
        <dbReference type="SAM" id="MobiDB-lite"/>
    </source>
</evidence>
<reference evidence="3 4" key="1">
    <citation type="submission" date="2018-09" db="EMBL/GenBank/DDBJ databases">
        <title>Altererythrobacter spongiae sp. nov., isolated from a marine sponge.</title>
        <authorList>
            <person name="Zhuang L."/>
            <person name="Luo L."/>
        </authorList>
    </citation>
    <scope>NUCLEOTIDE SEQUENCE [LARGE SCALE GENOMIC DNA]</scope>
    <source>
        <strain evidence="3 4">HN-Y73</strain>
    </source>
</reference>
<dbReference type="AlphaFoldDB" id="A0A420ENX7"/>
<dbReference type="GO" id="GO:0005694">
    <property type="term" value="C:chromosome"/>
    <property type="evidence" value="ECO:0007669"/>
    <property type="project" value="TreeGrafter"/>
</dbReference>
<dbReference type="SUPFAM" id="SSF109709">
    <property type="entry name" value="KorB DNA-binding domain-like"/>
    <property type="match status" value="1"/>
</dbReference>
<feature type="domain" description="ParB-like N-terminal" evidence="2">
    <location>
        <begin position="14"/>
        <end position="118"/>
    </location>
</feature>
<dbReference type="Proteomes" id="UP000284395">
    <property type="component" value="Unassembled WGS sequence"/>
</dbReference>
<feature type="compositionally biased region" description="Acidic residues" evidence="1">
    <location>
        <begin position="397"/>
        <end position="413"/>
    </location>
</feature>